<keyword evidence="14" id="KW-1185">Reference proteome</keyword>
<dbReference type="CDD" id="cd07956">
    <property type="entry name" value="Anticodon_Ia_Arg"/>
    <property type="match status" value="1"/>
</dbReference>
<keyword evidence="5 10" id="KW-0067">ATP-binding</keyword>
<dbReference type="InterPro" id="IPR035684">
    <property type="entry name" value="ArgRS_core"/>
</dbReference>
<keyword evidence="3 10" id="KW-0436">Ligase</keyword>
<feature type="coiled-coil region" evidence="11">
    <location>
        <begin position="231"/>
        <end position="258"/>
    </location>
</feature>
<evidence type="ECO:0000256" key="1">
    <source>
        <dbReference type="ARBA" id="ARBA00005594"/>
    </source>
</evidence>
<dbReference type="GO" id="GO:0004814">
    <property type="term" value="F:arginine-tRNA ligase activity"/>
    <property type="evidence" value="ECO:0007669"/>
    <property type="project" value="UniProtKB-EC"/>
</dbReference>
<dbReference type="GO" id="GO:0005739">
    <property type="term" value="C:mitochondrion"/>
    <property type="evidence" value="ECO:0007669"/>
    <property type="project" value="TreeGrafter"/>
</dbReference>
<dbReference type="FunFam" id="1.10.730.10:FF:000006">
    <property type="entry name" value="Arginyl-tRNA synthetase 2, mitochondrial"/>
    <property type="match status" value="1"/>
</dbReference>
<comment type="similarity">
    <text evidence="1 10">Belongs to the class-I aminoacyl-tRNA synthetase family.</text>
</comment>
<dbReference type="SUPFAM" id="SSF55190">
    <property type="entry name" value="Arginyl-tRNA synthetase (ArgRS), N-terminal 'additional' domain"/>
    <property type="match status" value="1"/>
</dbReference>
<comment type="catalytic activity">
    <reaction evidence="9">
        <text>tRNA(Arg) + L-arginine + ATP = L-arginyl-tRNA(Arg) + AMP + diphosphate</text>
        <dbReference type="Rhea" id="RHEA:20301"/>
        <dbReference type="Rhea" id="RHEA-COMP:9658"/>
        <dbReference type="Rhea" id="RHEA-COMP:9673"/>
        <dbReference type="ChEBI" id="CHEBI:30616"/>
        <dbReference type="ChEBI" id="CHEBI:32682"/>
        <dbReference type="ChEBI" id="CHEBI:33019"/>
        <dbReference type="ChEBI" id="CHEBI:78442"/>
        <dbReference type="ChEBI" id="CHEBI:78513"/>
        <dbReference type="ChEBI" id="CHEBI:456215"/>
        <dbReference type="EC" id="6.1.1.19"/>
    </reaction>
</comment>
<gene>
    <name evidence="13" type="ORF">DM02DRAFT_576152</name>
</gene>
<dbReference type="InterPro" id="IPR001278">
    <property type="entry name" value="Arg-tRNA-ligase"/>
</dbReference>
<evidence type="ECO:0000256" key="10">
    <source>
        <dbReference type="RuleBase" id="RU363038"/>
    </source>
</evidence>
<evidence type="ECO:0000259" key="12">
    <source>
        <dbReference type="SMART" id="SM00836"/>
    </source>
</evidence>
<dbReference type="InterPro" id="IPR036695">
    <property type="entry name" value="Arg-tRNA-synth_N_sf"/>
</dbReference>
<dbReference type="InterPro" id="IPR008909">
    <property type="entry name" value="DALR_anticod-bd"/>
</dbReference>
<dbReference type="PRINTS" id="PR01038">
    <property type="entry name" value="TRNASYNTHARG"/>
</dbReference>
<dbReference type="EC" id="6.1.1.19" evidence="2"/>
<evidence type="ECO:0000256" key="2">
    <source>
        <dbReference type="ARBA" id="ARBA00012837"/>
    </source>
</evidence>
<dbReference type="STRING" id="97972.A0A2V1D2B5"/>
<dbReference type="SMART" id="SM00836">
    <property type="entry name" value="DALR_1"/>
    <property type="match status" value="1"/>
</dbReference>
<evidence type="ECO:0000256" key="8">
    <source>
        <dbReference type="ARBA" id="ARBA00033033"/>
    </source>
</evidence>
<proteinExistence type="inferred from homology"/>
<name>A0A2V1D2B5_9PLEO</name>
<evidence type="ECO:0000256" key="11">
    <source>
        <dbReference type="SAM" id="Coils"/>
    </source>
</evidence>
<dbReference type="Proteomes" id="UP000244855">
    <property type="component" value="Unassembled WGS sequence"/>
</dbReference>
<dbReference type="EMBL" id="KZ805716">
    <property type="protein sequence ID" value="PVH92138.1"/>
    <property type="molecule type" value="Genomic_DNA"/>
</dbReference>
<sequence length="636" mass="71739">MDDPLATRLQKLDIDEPGIPECFPSTNPLDAYRIEIANTISQLSHLQPHVIYPLLKRYSSLDKGDLSLPVPALNIKDEQPHILASRWADQFPESPFLFRPTLSGSFLVFHFKPKPLALRVLPSVLKNRTGWGSNPLLGLKDIKDASKGRKRIVVEFSSPNIAMRFHQGHLRSTIIGGFLANLYEASGWDVVRLNYLGDWGKQYGLLALGYKLFGDDKALEDDPTQHLYDIYVKINSLLDQERAEIERLETEGKDATKLRTEGLDEQARKYFKSMCDDDPDAISTWKRFRELSIQKYKEAYKRLNIHFDEFAGESFVQESSMKSVQDQLEARGLLEESDGASIVKFSKHVSGKEGRALKTAVIRKNDGTSLYFTRDLGALFERDARYKFDRMIYVAAAKQGLHFNQLFKLMELTGNNELRSRISHVDFGMVLGMSTRKGTVVFLDDVLKDVGEKMHEVMRKNAAKYALIKYPERTADILGISSVIVQDMKGKRVKNYLFNIEAMTSFEGKGGGPYRGPYLQYSHARVCSLLSNAGVLASETESANLDLLVEPQAILVVRLLAQYPDIIQKTLKKLEPVTILEYLSHLTHAVNSSYDVLHVAGSEPELKKARAALYEAAKCVISNAMKILGLTPLERL</sequence>
<reference evidence="13 14" key="1">
    <citation type="journal article" date="2018" name="Sci. Rep.">
        <title>Comparative genomics provides insights into the lifestyle and reveals functional heterogeneity of dark septate endophytic fungi.</title>
        <authorList>
            <person name="Knapp D.G."/>
            <person name="Nemeth J.B."/>
            <person name="Barry K."/>
            <person name="Hainaut M."/>
            <person name="Henrissat B."/>
            <person name="Johnson J."/>
            <person name="Kuo A."/>
            <person name="Lim J.H.P."/>
            <person name="Lipzen A."/>
            <person name="Nolan M."/>
            <person name="Ohm R.A."/>
            <person name="Tamas L."/>
            <person name="Grigoriev I.V."/>
            <person name="Spatafora J.W."/>
            <person name="Nagy L.G."/>
            <person name="Kovacs G.M."/>
        </authorList>
    </citation>
    <scope>NUCLEOTIDE SEQUENCE [LARGE SCALE GENOMIC DNA]</scope>
    <source>
        <strain evidence="13 14">DSE2036</strain>
    </source>
</reference>
<dbReference type="GO" id="GO:0006420">
    <property type="term" value="P:arginyl-tRNA aminoacylation"/>
    <property type="evidence" value="ECO:0007669"/>
    <property type="project" value="InterPro"/>
</dbReference>
<accession>A0A2V1D2B5</accession>
<keyword evidence="7 10" id="KW-0030">Aminoacyl-tRNA synthetase</keyword>
<dbReference type="FunFam" id="3.40.50.620:FF:000058">
    <property type="entry name" value="Mitochondrial arginyl-tRNA synthetase"/>
    <property type="match status" value="1"/>
</dbReference>
<dbReference type="PANTHER" id="PTHR11956">
    <property type="entry name" value="ARGINYL-TRNA SYNTHETASE"/>
    <property type="match status" value="1"/>
</dbReference>
<keyword evidence="6 10" id="KW-0648">Protein biosynthesis</keyword>
<evidence type="ECO:0000256" key="6">
    <source>
        <dbReference type="ARBA" id="ARBA00022917"/>
    </source>
</evidence>
<evidence type="ECO:0000256" key="7">
    <source>
        <dbReference type="ARBA" id="ARBA00023146"/>
    </source>
</evidence>
<dbReference type="PANTHER" id="PTHR11956:SF11">
    <property type="entry name" value="ARGININE--TRNA LIGASE, MITOCHONDRIAL-RELATED"/>
    <property type="match status" value="1"/>
</dbReference>
<protein>
    <recommendedName>
        <fullName evidence="2">arginine--tRNA ligase</fullName>
        <ecNumber evidence="2">6.1.1.19</ecNumber>
    </recommendedName>
    <alternativeName>
        <fullName evidence="8">Arginyl-tRNA synthetase</fullName>
    </alternativeName>
</protein>
<dbReference type="InterPro" id="IPR009080">
    <property type="entry name" value="tRNAsynth_Ia_anticodon-bd"/>
</dbReference>
<dbReference type="CDD" id="cd00671">
    <property type="entry name" value="ArgRS_core"/>
    <property type="match status" value="1"/>
</dbReference>
<dbReference type="AlphaFoldDB" id="A0A2V1D2B5"/>
<organism evidence="13 14">
    <name type="scientific">Periconia macrospinosa</name>
    <dbReference type="NCBI Taxonomy" id="97972"/>
    <lineage>
        <taxon>Eukaryota</taxon>
        <taxon>Fungi</taxon>
        <taxon>Dikarya</taxon>
        <taxon>Ascomycota</taxon>
        <taxon>Pezizomycotina</taxon>
        <taxon>Dothideomycetes</taxon>
        <taxon>Pleosporomycetidae</taxon>
        <taxon>Pleosporales</taxon>
        <taxon>Massarineae</taxon>
        <taxon>Periconiaceae</taxon>
        <taxon>Periconia</taxon>
    </lineage>
</organism>
<dbReference type="Gene3D" id="3.40.50.620">
    <property type="entry name" value="HUPs"/>
    <property type="match status" value="1"/>
</dbReference>
<dbReference type="NCBIfam" id="TIGR00456">
    <property type="entry name" value="argS"/>
    <property type="match status" value="1"/>
</dbReference>
<evidence type="ECO:0000313" key="13">
    <source>
        <dbReference type="EMBL" id="PVH92138.1"/>
    </source>
</evidence>
<evidence type="ECO:0000256" key="3">
    <source>
        <dbReference type="ARBA" id="ARBA00022598"/>
    </source>
</evidence>
<dbReference type="Gene3D" id="1.10.730.10">
    <property type="entry name" value="Isoleucyl-tRNA Synthetase, Domain 1"/>
    <property type="match status" value="1"/>
</dbReference>
<dbReference type="GO" id="GO:0032543">
    <property type="term" value="P:mitochondrial translation"/>
    <property type="evidence" value="ECO:0007669"/>
    <property type="project" value="TreeGrafter"/>
</dbReference>
<dbReference type="InterPro" id="IPR014729">
    <property type="entry name" value="Rossmann-like_a/b/a_fold"/>
</dbReference>
<keyword evidence="11" id="KW-0175">Coiled coil</keyword>
<feature type="domain" description="DALR anticodon binding" evidence="12">
    <location>
        <begin position="519"/>
        <end position="636"/>
    </location>
</feature>
<evidence type="ECO:0000256" key="9">
    <source>
        <dbReference type="ARBA" id="ARBA00049339"/>
    </source>
</evidence>
<dbReference type="SUPFAM" id="SSF52374">
    <property type="entry name" value="Nucleotidylyl transferase"/>
    <property type="match status" value="1"/>
</dbReference>
<evidence type="ECO:0000256" key="5">
    <source>
        <dbReference type="ARBA" id="ARBA00022840"/>
    </source>
</evidence>
<keyword evidence="4 10" id="KW-0547">Nucleotide-binding</keyword>
<dbReference type="Pfam" id="PF00750">
    <property type="entry name" value="tRNA-synt_1d"/>
    <property type="match status" value="1"/>
</dbReference>
<dbReference type="GO" id="GO:0005524">
    <property type="term" value="F:ATP binding"/>
    <property type="evidence" value="ECO:0007669"/>
    <property type="project" value="UniProtKB-KW"/>
</dbReference>
<dbReference type="OrthoDB" id="68056at2759"/>
<evidence type="ECO:0000256" key="4">
    <source>
        <dbReference type="ARBA" id="ARBA00022741"/>
    </source>
</evidence>
<dbReference type="SUPFAM" id="SSF47323">
    <property type="entry name" value="Anticodon-binding domain of a subclass of class I aminoacyl-tRNA synthetases"/>
    <property type="match status" value="1"/>
</dbReference>
<dbReference type="Pfam" id="PF05746">
    <property type="entry name" value="DALR_1"/>
    <property type="match status" value="1"/>
</dbReference>
<dbReference type="Gene3D" id="3.30.1360.70">
    <property type="entry name" value="Arginyl tRNA synthetase N-terminal domain"/>
    <property type="match status" value="1"/>
</dbReference>
<evidence type="ECO:0000313" key="14">
    <source>
        <dbReference type="Proteomes" id="UP000244855"/>
    </source>
</evidence>